<evidence type="ECO:0000256" key="1">
    <source>
        <dbReference type="SAM" id="MobiDB-lite"/>
    </source>
</evidence>
<dbReference type="AlphaFoldDB" id="A0A401S175"/>
<keyword evidence="3" id="KW-1185">Reference proteome</keyword>
<sequence length="100" mass="10368">MASRAGVSDISGSGSGTFSGNCGRGDGVCRSASGSRAFGAEETDKFWIEQLTPKVHKPKIAEDCTLASAMRFSQNGQAAILHTSEGVAIPNVCMEASEEL</sequence>
<evidence type="ECO:0000313" key="2">
    <source>
        <dbReference type="EMBL" id="GCC24128.1"/>
    </source>
</evidence>
<protein>
    <submittedName>
        <fullName evidence="2">Uncharacterized protein</fullName>
    </submittedName>
</protein>
<evidence type="ECO:0000313" key="3">
    <source>
        <dbReference type="Proteomes" id="UP000287033"/>
    </source>
</evidence>
<gene>
    <name evidence="2" type="ORF">chiPu_0002528</name>
</gene>
<feature type="compositionally biased region" description="Gly residues" evidence="1">
    <location>
        <begin position="13"/>
        <end position="24"/>
    </location>
</feature>
<dbReference type="Proteomes" id="UP000287033">
    <property type="component" value="Unassembled WGS sequence"/>
</dbReference>
<accession>A0A401S175</accession>
<comment type="caution">
    <text evidence="2">The sequence shown here is derived from an EMBL/GenBank/DDBJ whole genome shotgun (WGS) entry which is preliminary data.</text>
</comment>
<name>A0A401S175_CHIPU</name>
<proteinExistence type="predicted"/>
<dbReference type="EMBL" id="BEZZ01000048">
    <property type="protein sequence ID" value="GCC24128.1"/>
    <property type="molecule type" value="Genomic_DNA"/>
</dbReference>
<feature type="region of interest" description="Disordered" evidence="1">
    <location>
        <begin position="1"/>
        <end position="24"/>
    </location>
</feature>
<reference evidence="2 3" key="1">
    <citation type="journal article" date="2018" name="Nat. Ecol. Evol.">
        <title>Shark genomes provide insights into elasmobranch evolution and the origin of vertebrates.</title>
        <authorList>
            <person name="Hara Y"/>
            <person name="Yamaguchi K"/>
            <person name="Onimaru K"/>
            <person name="Kadota M"/>
            <person name="Koyanagi M"/>
            <person name="Keeley SD"/>
            <person name="Tatsumi K"/>
            <person name="Tanaka K"/>
            <person name="Motone F"/>
            <person name="Kageyama Y"/>
            <person name="Nozu R"/>
            <person name="Adachi N"/>
            <person name="Nishimura O"/>
            <person name="Nakagawa R"/>
            <person name="Tanegashima C"/>
            <person name="Kiyatake I"/>
            <person name="Matsumoto R"/>
            <person name="Murakumo K"/>
            <person name="Nishida K"/>
            <person name="Terakita A"/>
            <person name="Kuratani S"/>
            <person name="Sato K"/>
            <person name="Hyodo S Kuraku.S."/>
        </authorList>
    </citation>
    <scope>NUCLEOTIDE SEQUENCE [LARGE SCALE GENOMIC DNA]</scope>
</reference>
<organism evidence="2 3">
    <name type="scientific">Chiloscyllium punctatum</name>
    <name type="common">Brownbanded bambooshark</name>
    <name type="synonym">Hemiscyllium punctatum</name>
    <dbReference type="NCBI Taxonomy" id="137246"/>
    <lineage>
        <taxon>Eukaryota</taxon>
        <taxon>Metazoa</taxon>
        <taxon>Chordata</taxon>
        <taxon>Craniata</taxon>
        <taxon>Vertebrata</taxon>
        <taxon>Chondrichthyes</taxon>
        <taxon>Elasmobranchii</taxon>
        <taxon>Galeomorphii</taxon>
        <taxon>Galeoidea</taxon>
        <taxon>Orectolobiformes</taxon>
        <taxon>Hemiscylliidae</taxon>
        <taxon>Chiloscyllium</taxon>
    </lineage>
</organism>